<accession>A0AAV3GUH9</accession>
<dbReference type="GO" id="GO:0005524">
    <property type="term" value="F:ATP binding"/>
    <property type="evidence" value="ECO:0007669"/>
    <property type="project" value="InterPro"/>
</dbReference>
<dbReference type="PANTHER" id="PTHR30050">
    <property type="entry name" value="CHROMOSOMAL REPLICATION INITIATOR PROTEIN DNAA"/>
    <property type="match status" value="1"/>
</dbReference>
<dbReference type="AlphaFoldDB" id="A0AAV3GUH9"/>
<organism evidence="2 3">
    <name type="scientific">Enterococcus faecium R496</name>
    <dbReference type="NCBI Taxonomy" id="1134836"/>
    <lineage>
        <taxon>Bacteria</taxon>
        <taxon>Bacillati</taxon>
        <taxon>Bacillota</taxon>
        <taxon>Bacilli</taxon>
        <taxon>Lactobacillales</taxon>
        <taxon>Enterococcaceae</taxon>
        <taxon>Enterococcus</taxon>
    </lineage>
</organism>
<evidence type="ECO:0000259" key="1">
    <source>
        <dbReference type="SMART" id="SM00382"/>
    </source>
</evidence>
<dbReference type="Pfam" id="PF01695">
    <property type="entry name" value="IstB_IS21"/>
    <property type="match status" value="1"/>
</dbReference>
<dbReference type="InterPro" id="IPR003593">
    <property type="entry name" value="AAA+_ATPase"/>
</dbReference>
<dbReference type="InterPro" id="IPR027417">
    <property type="entry name" value="P-loop_NTPase"/>
</dbReference>
<name>A0AAV3GUH9_ENTFC</name>
<dbReference type="GO" id="GO:0006260">
    <property type="term" value="P:DNA replication"/>
    <property type="evidence" value="ECO:0007669"/>
    <property type="project" value="TreeGrafter"/>
</dbReference>
<evidence type="ECO:0000313" key="3">
    <source>
        <dbReference type="Proteomes" id="UP000006402"/>
    </source>
</evidence>
<proteinExistence type="predicted"/>
<dbReference type="InterPro" id="IPR002611">
    <property type="entry name" value="IstB_ATP-bd"/>
</dbReference>
<dbReference type="EMBL" id="AMAH01000152">
    <property type="protein sequence ID" value="EJX51264.1"/>
    <property type="molecule type" value="Genomic_DNA"/>
</dbReference>
<dbReference type="PANTHER" id="PTHR30050:SF4">
    <property type="entry name" value="ATP-BINDING PROTEIN RV3427C IN INSERTION SEQUENCE-RELATED"/>
    <property type="match status" value="1"/>
</dbReference>
<comment type="caution">
    <text evidence="2">The sequence shown here is derived from an EMBL/GenBank/DDBJ whole genome shotgun (WGS) entry which is preliminary data.</text>
</comment>
<dbReference type="Gene3D" id="3.40.50.300">
    <property type="entry name" value="P-loop containing nucleotide triphosphate hydrolases"/>
    <property type="match status" value="1"/>
</dbReference>
<feature type="domain" description="AAA+ ATPase" evidence="1">
    <location>
        <begin position="135"/>
        <end position="269"/>
    </location>
</feature>
<gene>
    <name evidence="2" type="ORF">HMPREF1378_02120</name>
</gene>
<protein>
    <recommendedName>
        <fullName evidence="1">AAA+ ATPase domain-containing protein</fullName>
    </recommendedName>
</protein>
<sequence length="295" mass="33489">MTTCQFKKEMHHMESLANAMEKLIRRVLVQSGKCPECSEPLYSWRAKNKDGSERCKPTCMSCGYKALRVKEDIQTERIYNDSLKARALSFFQNGSVLTDKTLFKCKMENYHVVDQETKIALEKAKSYTNEVLLNHPAHFILSGKSGSGKSHLSMATAWEILERSNYDKKILFISYQELLEQIKFSYNNTELRKEIEGSLIADIKTTDLVVFDDIGAELGSGVSNSRQFTNNTLNTLLEARQNKATIITTNLSGPELREAYGERIVSRIFKNSEGYALKFQQTADKRIKPVKGSIA</sequence>
<dbReference type="Proteomes" id="UP000006402">
    <property type="component" value="Unassembled WGS sequence"/>
</dbReference>
<evidence type="ECO:0000313" key="2">
    <source>
        <dbReference type="EMBL" id="EJX51264.1"/>
    </source>
</evidence>
<reference evidence="2 3" key="1">
    <citation type="submission" date="2012-04" db="EMBL/GenBank/DDBJ databases">
        <authorList>
            <person name="Weinstock G."/>
            <person name="Sodergren E."/>
            <person name="Lobos E.A."/>
            <person name="Fulton L."/>
            <person name="Fulton R."/>
            <person name="Courtney L."/>
            <person name="Fronick C."/>
            <person name="O'Laughlin M."/>
            <person name="Godfrey J."/>
            <person name="Wilson R.M."/>
            <person name="Miner T."/>
            <person name="Farmer C."/>
            <person name="Delehaunty K."/>
            <person name="Cordes M."/>
            <person name="Minx P."/>
            <person name="Tomlinson C."/>
            <person name="Chen J."/>
            <person name="Wollam A."/>
            <person name="Pepin K.H."/>
            <person name="Bhonagiri V."/>
            <person name="Zhang X."/>
            <person name="Suruliraj S."/>
            <person name="Warren W."/>
            <person name="Mitreva M."/>
            <person name="Mardis E.R."/>
            <person name="Wilson R.K."/>
        </authorList>
    </citation>
    <scope>NUCLEOTIDE SEQUENCE [LARGE SCALE GENOMIC DNA]</scope>
    <source>
        <strain evidence="2 3">R496</strain>
    </source>
</reference>
<dbReference type="SUPFAM" id="SSF52540">
    <property type="entry name" value="P-loop containing nucleoside triphosphate hydrolases"/>
    <property type="match status" value="1"/>
</dbReference>
<dbReference type="CDD" id="cd00009">
    <property type="entry name" value="AAA"/>
    <property type="match status" value="1"/>
</dbReference>
<dbReference type="SMART" id="SM00382">
    <property type="entry name" value="AAA"/>
    <property type="match status" value="1"/>
</dbReference>